<dbReference type="EMBL" id="CADCTV010000090">
    <property type="protein sequence ID" value="CAA9299960.1"/>
    <property type="molecule type" value="Genomic_DNA"/>
</dbReference>
<feature type="region of interest" description="Disordered" evidence="1">
    <location>
        <begin position="1"/>
        <end position="41"/>
    </location>
</feature>
<proteinExistence type="predicted"/>
<sequence length="41" mass="4510">HSADSAFHLQRRARESGGSVSHAFVPPVRSPRCPRSLSPRL</sequence>
<feature type="non-terminal residue" evidence="2">
    <location>
        <position position="41"/>
    </location>
</feature>
<organism evidence="2">
    <name type="scientific">uncultured Gemmatimonadota bacterium</name>
    <dbReference type="NCBI Taxonomy" id="203437"/>
    <lineage>
        <taxon>Bacteria</taxon>
        <taxon>Pseudomonadati</taxon>
        <taxon>Gemmatimonadota</taxon>
        <taxon>environmental samples</taxon>
    </lineage>
</organism>
<evidence type="ECO:0000313" key="2">
    <source>
        <dbReference type="EMBL" id="CAA9299960.1"/>
    </source>
</evidence>
<name>A0A6J4K9S0_9BACT</name>
<reference evidence="2" key="1">
    <citation type="submission" date="2020-02" db="EMBL/GenBank/DDBJ databases">
        <authorList>
            <person name="Meier V. D."/>
        </authorList>
    </citation>
    <scope>NUCLEOTIDE SEQUENCE</scope>
    <source>
        <strain evidence="2">AVDCRST_MAG89</strain>
    </source>
</reference>
<gene>
    <name evidence="2" type="ORF">AVDCRST_MAG89-394</name>
</gene>
<feature type="non-terminal residue" evidence="2">
    <location>
        <position position="1"/>
    </location>
</feature>
<protein>
    <submittedName>
        <fullName evidence="2">Uncharacterized protein</fullName>
    </submittedName>
</protein>
<evidence type="ECO:0000256" key="1">
    <source>
        <dbReference type="SAM" id="MobiDB-lite"/>
    </source>
</evidence>
<dbReference type="AlphaFoldDB" id="A0A6J4K9S0"/>
<feature type="compositionally biased region" description="Low complexity" evidence="1">
    <location>
        <begin position="25"/>
        <end position="41"/>
    </location>
</feature>
<accession>A0A6J4K9S0</accession>